<reference evidence="2 3" key="1">
    <citation type="submission" date="2019-10" db="EMBL/GenBank/DDBJ databases">
        <authorList>
            <person name="Dong K."/>
        </authorList>
    </citation>
    <scope>NUCLEOTIDE SEQUENCE [LARGE SCALE GENOMIC DNA]</scope>
    <source>
        <strain evidence="3">dk4302</strain>
    </source>
</reference>
<evidence type="ECO:0000313" key="3">
    <source>
        <dbReference type="Proteomes" id="UP000326921"/>
    </source>
</evidence>
<dbReference type="RefSeq" id="WP_153511543.1">
    <property type="nucleotide sequence ID" value="NZ_CP045652.1"/>
</dbReference>
<dbReference type="Proteomes" id="UP000326921">
    <property type="component" value="Chromosome"/>
</dbReference>
<sequence>MNHNIITSINDYLTYIDKTQSLFIGNLKWYRAENQSYCETLLTPGLFREYIKGPSTTQPFYVKELSTRNLFQLEAYSYLNNENLLQNDLMTTFVMQHYGAETRLLDWSDNALIALFFAVENTRSDNEAIIWVLDPLKLNASNIKEIKNKEMDELKIYTSLKNTEEVDNYFNIHLLEDKKIEVRYPIAIKPHYLDSRMKNQGSCFTLFGYDKKGLINHPLNDAFLQKLIIPKNHFRKIKRDLFKLGISYDSIYPGVEGISKKINYSFDEYFC</sequence>
<name>A0A5Q0QAT2_9SPHI</name>
<dbReference type="EMBL" id="CP045652">
    <property type="protein sequence ID" value="QGA26693.1"/>
    <property type="molecule type" value="Genomic_DNA"/>
</dbReference>
<gene>
    <name evidence="2" type="ORF">GFH32_10300</name>
</gene>
<dbReference type="SMART" id="SM00901">
    <property type="entry name" value="FRG"/>
    <property type="match status" value="1"/>
</dbReference>
<dbReference type="KEGG" id="sphe:GFH32_10300"/>
<accession>A0A5Q0QAT2</accession>
<dbReference type="Pfam" id="PF08867">
    <property type="entry name" value="FRG"/>
    <property type="match status" value="1"/>
</dbReference>
<protein>
    <submittedName>
        <fullName evidence="2">FRG domain-containing protein</fullName>
    </submittedName>
</protein>
<dbReference type="InterPro" id="IPR014966">
    <property type="entry name" value="FRG-dom"/>
</dbReference>
<evidence type="ECO:0000313" key="2">
    <source>
        <dbReference type="EMBL" id="QGA26693.1"/>
    </source>
</evidence>
<keyword evidence="3" id="KW-1185">Reference proteome</keyword>
<proteinExistence type="predicted"/>
<evidence type="ECO:0000259" key="1">
    <source>
        <dbReference type="SMART" id="SM00901"/>
    </source>
</evidence>
<feature type="domain" description="FRG" evidence="1">
    <location>
        <begin position="30"/>
        <end position="131"/>
    </location>
</feature>
<dbReference type="AlphaFoldDB" id="A0A5Q0QAT2"/>
<organism evidence="2 3">
    <name type="scientific">Sphingobacterium zhuxiongii</name>
    <dbReference type="NCBI Taxonomy" id="2662364"/>
    <lineage>
        <taxon>Bacteria</taxon>
        <taxon>Pseudomonadati</taxon>
        <taxon>Bacteroidota</taxon>
        <taxon>Sphingobacteriia</taxon>
        <taxon>Sphingobacteriales</taxon>
        <taxon>Sphingobacteriaceae</taxon>
        <taxon>Sphingobacterium</taxon>
    </lineage>
</organism>